<feature type="transmembrane region" description="Helical" evidence="1">
    <location>
        <begin position="194"/>
        <end position="220"/>
    </location>
</feature>
<evidence type="ECO:0000313" key="4">
    <source>
        <dbReference type="Proteomes" id="UP000078542"/>
    </source>
</evidence>
<proteinExistence type="predicted"/>
<dbReference type="PANTHER" id="PTHR21879">
    <property type="entry name" value="FI03362P-RELATED-RELATED"/>
    <property type="match status" value="1"/>
</dbReference>
<dbReference type="InterPro" id="IPR012464">
    <property type="entry name" value="DUF1676"/>
</dbReference>
<reference evidence="3 4" key="1">
    <citation type="submission" date="2016-03" db="EMBL/GenBank/DDBJ databases">
        <title>Cyphomyrmex costatus WGS genome.</title>
        <authorList>
            <person name="Nygaard S."/>
            <person name="Hu H."/>
            <person name="Boomsma J."/>
            <person name="Zhang G."/>
        </authorList>
    </citation>
    <scope>NUCLEOTIDE SEQUENCE [LARGE SCALE GENOMIC DNA]</scope>
    <source>
        <strain evidence="3">MS0001</strain>
        <tissue evidence="3">Whole body</tissue>
    </source>
</reference>
<dbReference type="Proteomes" id="UP000078542">
    <property type="component" value="Unassembled WGS sequence"/>
</dbReference>
<evidence type="ECO:0000256" key="2">
    <source>
        <dbReference type="SAM" id="SignalP"/>
    </source>
</evidence>
<dbReference type="Pfam" id="PF07898">
    <property type="entry name" value="DUF1676"/>
    <property type="match status" value="1"/>
</dbReference>
<gene>
    <name evidence="3" type="ORF">ALC62_14864</name>
</gene>
<protein>
    <submittedName>
        <fullName evidence="3">Uncharacterized protein</fullName>
    </submittedName>
</protein>
<sequence length="584" mass="66935">MYRGTTLILLCLSITLSYSELFSAEKFRFYAKFLKFNTLNVNDTGNELWHGLFRDCKKKVTFSCIQKNAYTYLDNVFIERDNITVFDGLTLTKNNITYDTCPKRENQIQGRKFGDESPLEEITNALRRKTVKFLSTRNYEIQLPQFFFEGATMKISPREIDENGALLRVDFGTEGVQEQGRIFKKIKKFIQNKLLTSFLALLLIIKLIKVKFLFIIPFLFGVGAAKKLFLKLLLFFIPAFAHIFKLCSSYYSSQATKFHHHHHQVAHHHHHVPVPVAVPTYYDHSHDNLDAFTDFSHPHIQYRKDLEELKEWGIEPQNEPYEESSQTITRVVPAPTSVSGLTYSGPYGLPQYAPNVKPITSSYLDNSNAHNLVYSGYRRPASQPTSAAILSINPGLVSAKTPIKNSYAIFTPNIRPIHPNQAQRFLTPVASSPVSISRKDTEDEYYGPIIARLEDIFGQLRFYEETCREMLVCSMYKNPAGYSPHSNLVSNELSRDPQELRRDVTGSTSSQKFYRYMNAARHGQNGGDCLKTYPCHNYECIEVLLSSKISLHKYKNDDIQSRENTDTLDNEAFFFSSSQPATRS</sequence>
<dbReference type="GO" id="GO:0016020">
    <property type="term" value="C:membrane"/>
    <property type="evidence" value="ECO:0007669"/>
    <property type="project" value="TreeGrafter"/>
</dbReference>
<accession>A0A195C2I2</accession>
<dbReference type="PANTHER" id="PTHR21879:SF4">
    <property type="entry name" value="OSIRIS 17, ISOFORM C"/>
    <property type="match status" value="1"/>
</dbReference>
<keyword evidence="1" id="KW-0812">Transmembrane</keyword>
<dbReference type="AlphaFoldDB" id="A0A195C2I2"/>
<keyword evidence="1" id="KW-0472">Membrane</keyword>
<organism evidence="3 4">
    <name type="scientific">Cyphomyrmex costatus</name>
    <dbReference type="NCBI Taxonomy" id="456900"/>
    <lineage>
        <taxon>Eukaryota</taxon>
        <taxon>Metazoa</taxon>
        <taxon>Ecdysozoa</taxon>
        <taxon>Arthropoda</taxon>
        <taxon>Hexapoda</taxon>
        <taxon>Insecta</taxon>
        <taxon>Pterygota</taxon>
        <taxon>Neoptera</taxon>
        <taxon>Endopterygota</taxon>
        <taxon>Hymenoptera</taxon>
        <taxon>Apocrita</taxon>
        <taxon>Aculeata</taxon>
        <taxon>Formicoidea</taxon>
        <taxon>Formicidae</taxon>
        <taxon>Myrmicinae</taxon>
        <taxon>Cyphomyrmex</taxon>
    </lineage>
</organism>
<evidence type="ECO:0000313" key="3">
    <source>
        <dbReference type="EMBL" id="KYM94421.1"/>
    </source>
</evidence>
<name>A0A195C2I2_9HYME</name>
<keyword evidence="2" id="KW-0732">Signal</keyword>
<keyword evidence="1" id="KW-1133">Transmembrane helix</keyword>
<feature type="signal peptide" evidence="2">
    <location>
        <begin position="1"/>
        <end position="19"/>
    </location>
</feature>
<feature type="chain" id="PRO_5008269813" evidence="2">
    <location>
        <begin position="20"/>
        <end position="584"/>
    </location>
</feature>
<keyword evidence="4" id="KW-1185">Reference proteome</keyword>
<dbReference type="EMBL" id="KQ978379">
    <property type="protein sequence ID" value="KYM94421.1"/>
    <property type="molecule type" value="Genomic_DNA"/>
</dbReference>
<evidence type="ECO:0000256" key="1">
    <source>
        <dbReference type="SAM" id="Phobius"/>
    </source>
</evidence>